<evidence type="ECO:0000313" key="1">
    <source>
        <dbReference type="EMBL" id="KAJ0095752.1"/>
    </source>
</evidence>
<evidence type="ECO:0000313" key="2">
    <source>
        <dbReference type="Proteomes" id="UP001164250"/>
    </source>
</evidence>
<name>A0ACC1BA61_9ROSI</name>
<protein>
    <submittedName>
        <fullName evidence="1">Uncharacterized protein</fullName>
    </submittedName>
</protein>
<sequence length="54" mass="6180">MAIHCQVLKKGNCLDLFGTNILLNVYVKLNLLVNARQLFNEMPKRNTISFVSLM</sequence>
<accession>A0ACC1BA61</accession>
<dbReference type="EMBL" id="CM047902">
    <property type="protein sequence ID" value="KAJ0095752.1"/>
    <property type="molecule type" value="Genomic_DNA"/>
</dbReference>
<keyword evidence="2" id="KW-1185">Reference proteome</keyword>
<proteinExistence type="predicted"/>
<gene>
    <name evidence="1" type="ORF">Patl1_15587</name>
</gene>
<dbReference type="Proteomes" id="UP001164250">
    <property type="component" value="Chromosome 6"/>
</dbReference>
<reference evidence="2" key="1">
    <citation type="journal article" date="2023" name="G3 (Bethesda)">
        <title>Genome assembly and association tests identify interacting loci associated with vigor, precocity, and sex in interspecific pistachio rootstocks.</title>
        <authorList>
            <person name="Palmer W."/>
            <person name="Jacygrad E."/>
            <person name="Sagayaradj S."/>
            <person name="Cavanaugh K."/>
            <person name="Han R."/>
            <person name="Bertier L."/>
            <person name="Beede B."/>
            <person name="Kafkas S."/>
            <person name="Golino D."/>
            <person name="Preece J."/>
            <person name="Michelmore R."/>
        </authorList>
    </citation>
    <scope>NUCLEOTIDE SEQUENCE [LARGE SCALE GENOMIC DNA]</scope>
</reference>
<comment type="caution">
    <text evidence="1">The sequence shown here is derived from an EMBL/GenBank/DDBJ whole genome shotgun (WGS) entry which is preliminary data.</text>
</comment>
<organism evidence="1 2">
    <name type="scientific">Pistacia atlantica</name>
    <dbReference type="NCBI Taxonomy" id="434234"/>
    <lineage>
        <taxon>Eukaryota</taxon>
        <taxon>Viridiplantae</taxon>
        <taxon>Streptophyta</taxon>
        <taxon>Embryophyta</taxon>
        <taxon>Tracheophyta</taxon>
        <taxon>Spermatophyta</taxon>
        <taxon>Magnoliopsida</taxon>
        <taxon>eudicotyledons</taxon>
        <taxon>Gunneridae</taxon>
        <taxon>Pentapetalae</taxon>
        <taxon>rosids</taxon>
        <taxon>malvids</taxon>
        <taxon>Sapindales</taxon>
        <taxon>Anacardiaceae</taxon>
        <taxon>Pistacia</taxon>
    </lineage>
</organism>